<feature type="compositionally biased region" description="Polar residues" evidence="1">
    <location>
        <begin position="24"/>
        <end position="44"/>
    </location>
</feature>
<dbReference type="Proteomes" id="UP000238523">
    <property type="component" value="Chromosome"/>
</dbReference>
<accession>A0A2K9Z810</accession>
<proteinExistence type="predicted"/>
<evidence type="ECO:0000313" key="2">
    <source>
        <dbReference type="EMBL" id="AUW44363.1"/>
    </source>
</evidence>
<sequence length="76" mass="8574">MRKPRAQEGRPLPSLLPFRKCRRTTNASSSAKAWNSHSDSATRSPSDRQCPVLSQMTVKCGHTMAKMPHMINLFFT</sequence>
<name>A0A2K9Z810_RHILE</name>
<gene>
    <name evidence="2" type="ORF">CUJ84_Chr004040</name>
</gene>
<organism evidence="2 3">
    <name type="scientific">Rhizobium leguminosarum</name>
    <dbReference type="NCBI Taxonomy" id="384"/>
    <lineage>
        <taxon>Bacteria</taxon>
        <taxon>Pseudomonadati</taxon>
        <taxon>Pseudomonadota</taxon>
        <taxon>Alphaproteobacteria</taxon>
        <taxon>Hyphomicrobiales</taxon>
        <taxon>Rhizobiaceae</taxon>
        <taxon>Rhizobium/Agrobacterium group</taxon>
        <taxon>Rhizobium</taxon>
    </lineage>
</organism>
<dbReference type="AlphaFoldDB" id="A0A2K9Z810"/>
<reference evidence="2 3" key="1">
    <citation type="submission" date="2017-11" db="EMBL/GenBank/DDBJ databases">
        <title>Complete genome of Rhizobium leguminosarum Norway, an ineffective micro-symbiont.</title>
        <authorList>
            <person name="Hoffrichter A."/>
            <person name="Liang J."/>
            <person name="Brachmann A."/>
            <person name="Marin M."/>
        </authorList>
    </citation>
    <scope>NUCLEOTIDE SEQUENCE [LARGE SCALE GENOMIC DNA]</scope>
    <source>
        <strain evidence="2 3">Norway</strain>
    </source>
</reference>
<evidence type="ECO:0000313" key="3">
    <source>
        <dbReference type="Proteomes" id="UP000238523"/>
    </source>
</evidence>
<protein>
    <submittedName>
        <fullName evidence="2">Uncharacterized protein</fullName>
    </submittedName>
</protein>
<feature type="region of interest" description="Disordered" evidence="1">
    <location>
        <begin position="1"/>
        <end position="49"/>
    </location>
</feature>
<evidence type="ECO:0000256" key="1">
    <source>
        <dbReference type="SAM" id="MobiDB-lite"/>
    </source>
</evidence>
<dbReference type="EMBL" id="CP025012">
    <property type="protein sequence ID" value="AUW44363.1"/>
    <property type="molecule type" value="Genomic_DNA"/>
</dbReference>